<dbReference type="AlphaFoldDB" id="A0AAD6LS76"/>
<protein>
    <submittedName>
        <fullName evidence="1">Uncharacterized protein</fullName>
    </submittedName>
</protein>
<gene>
    <name evidence="1" type="ORF">NC653_032687</name>
</gene>
<name>A0AAD6LS76_9ROSI</name>
<dbReference type="Proteomes" id="UP001164929">
    <property type="component" value="Chromosome 14"/>
</dbReference>
<reference evidence="1" key="1">
    <citation type="journal article" date="2023" name="Mol. Ecol. Resour.">
        <title>Chromosome-level genome assembly of a triploid poplar Populus alba 'Berolinensis'.</title>
        <authorList>
            <person name="Chen S."/>
            <person name="Yu Y."/>
            <person name="Wang X."/>
            <person name="Wang S."/>
            <person name="Zhang T."/>
            <person name="Zhou Y."/>
            <person name="He R."/>
            <person name="Meng N."/>
            <person name="Wang Y."/>
            <person name="Liu W."/>
            <person name="Liu Z."/>
            <person name="Liu J."/>
            <person name="Guo Q."/>
            <person name="Huang H."/>
            <person name="Sederoff R.R."/>
            <person name="Wang G."/>
            <person name="Qu G."/>
            <person name="Chen S."/>
        </authorList>
    </citation>
    <scope>NUCLEOTIDE SEQUENCE</scope>
    <source>
        <strain evidence="1">SC-2020</strain>
    </source>
</reference>
<dbReference type="EMBL" id="JAQIZT010000014">
    <property type="protein sequence ID" value="KAJ6972181.1"/>
    <property type="molecule type" value="Genomic_DNA"/>
</dbReference>
<accession>A0AAD6LS76</accession>
<evidence type="ECO:0000313" key="1">
    <source>
        <dbReference type="EMBL" id="KAJ6972181.1"/>
    </source>
</evidence>
<proteinExistence type="predicted"/>
<keyword evidence="2" id="KW-1185">Reference proteome</keyword>
<organism evidence="1 2">
    <name type="scientific">Populus alba x Populus x berolinensis</name>
    <dbReference type="NCBI Taxonomy" id="444605"/>
    <lineage>
        <taxon>Eukaryota</taxon>
        <taxon>Viridiplantae</taxon>
        <taxon>Streptophyta</taxon>
        <taxon>Embryophyta</taxon>
        <taxon>Tracheophyta</taxon>
        <taxon>Spermatophyta</taxon>
        <taxon>Magnoliopsida</taxon>
        <taxon>eudicotyledons</taxon>
        <taxon>Gunneridae</taxon>
        <taxon>Pentapetalae</taxon>
        <taxon>rosids</taxon>
        <taxon>fabids</taxon>
        <taxon>Malpighiales</taxon>
        <taxon>Salicaceae</taxon>
        <taxon>Saliceae</taxon>
        <taxon>Populus</taxon>
    </lineage>
</organism>
<sequence length="57" mass="6482">MLNGNWHVIGEIYSLILRSRCAPKVAKHPMFLRWGFPSEWDGKSGQGDKSIRIVANI</sequence>
<comment type="caution">
    <text evidence="1">The sequence shown here is derived from an EMBL/GenBank/DDBJ whole genome shotgun (WGS) entry which is preliminary data.</text>
</comment>
<evidence type="ECO:0000313" key="2">
    <source>
        <dbReference type="Proteomes" id="UP001164929"/>
    </source>
</evidence>